<accession>U6B518</accession>
<dbReference type="PATRIC" id="fig|1261131.3.peg.623"/>
<dbReference type="Proteomes" id="UP000017862">
    <property type="component" value="Chromosome"/>
</dbReference>
<proteinExistence type="predicted"/>
<dbReference type="STRING" id="1261131.lam_654"/>
<dbReference type="HOGENOM" id="CLU_2141322_0_0_5"/>
<protein>
    <submittedName>
        <fullName evidence="1">Uncharacterized protein</fullName>
    </submittedName>
</protein>
<sequence length="112" mass="12771">MLITVKNTLSQAVKDKNRSLLLEILHLVTDGLLKVEDANEAVEIKPIVDRSTLERSVRELAKKYIISNGERGNYLFTKSILEPICGRYKTIKDLTDTELERINIKLSEVDND</sequence>
<dbReference type="RefSeq" id="WP_023466319.1">
    <property type="nucleotide sequence ID" value="NC_022793.1"/>
</dbReference>
<dbReference type="KEGG" id="lar:lam_654"/>
<name>U6B518_9HYPH</name>
<organism evidence="1 2">
    <name type="scientific">Candidatus Liberibacter americanus str. Sao Paulo</name>
    <dbReference type="NCBI Taxonomy" id="1261131"/>
    <lineage>
        <taxon>Bacteria</taxon>
        <taxon>Pseudomonadati</taxon>
        <taxon>Pseudomonadota</taxon>
        <taxon>Alphaproteobacteria</taxon>
        <taxon>Hyphomicrobiales</taxon>
        <taxon>Rhizobiaceae</taxon>
        <taxon>Liberibacter</taxon>
    </lineage>
</organism>
<evidence type="ECO:0000313" key="1">
    <source>
        <dbReference type="EMBL" id="AHA28000.1"/>
    </source>
</evidence>
<dbReference type="AlphaFoldDB" id="U6B518"/>
<gene>
    <name evidence="1" type="ORF">lam_654</name>
</gene>
<dbReference type="EMBL" id="CP006604">
    <property type="protein sequence ID" value="AHA28000.1"/>
    <property type="molecule type" value="Genomic_DNA"/>
</dbReference>
<evidence type="ECO:0000313" key="2">
    <source>
        <dbReference type="Proteomes" id="UP000017862"/>
    </source>
</evidence>
<reference evidence="1 2" key="1">
    <citation type="journal article" date="2014" name="Mol. Plant Microbe Interact.">
        <title>The complete genome sequence of Candidatus Liberibacter americanus, associated with citrus Huanglongbing.</title>
        <authorList>
            <person name="Wulff N.A."/>
            <person name="Zhang S."/>
            <person name="Setubal J.C."/>
            <person name="Almeida N.F."/>
            <person name="Martins E.C."/>
            <person name="Harakava R."/>
            <person name="Kumar D."/>
            <person name="Rangel L.T."/>
            <person name="Foissac X."/>
            <person name="Bove J."/>
            <person name="Gabriel D.W."/>
        </authorList>
    </citation>
    <scope>NUCLEOTIDE SEQUENCE [LARGE SCALE GENOMIC DNA]</scope>
    <source>
        <strain evidence="1 2">Sao Paulo</strain>
    </source>
</reference>
<keyword evidence="2" id="KW-1185">Reference proteome</keyword>